<dbReference type="PROSITE" id="PS00287">
    <property type="entry name" value="CYSTATIN"/>
    <property type="match status" value="1"/>
</dbReference>
<gene>
    <name evidence="5" type="ORF">AAHA92_04765</name>
</gene>
<evidence type="ECO:0000256" key="3">
    <source>
        <dbReference type="SAM" id="SignalP"/>
    </source>
</evidence>
<feature type="chain" id="PRO_5044794908" evidence="3">
    <location>
        <begin position="27"/>
        <end position="140"/>
    </location>
</feature>
<keyword evidence="1" id="KW-0646">Protease inhibitor</keyword>
<keyword evidence="6" id="KW-1185">Reference proteome</keyword>
<dbReference type="SMART" id="SM00043">
    <property type="entry name" value="CY"/>
    <property type="match status" value="1"/>
</dbReference>
<organism evidence="5 6">
    <name type="scientific">Salvia divinorum</name>
    <name type="common">Maria pastora</name>
    <name type="synonym">Diviner's sage</name>
    <dbReference type="NCBI Taxonomy" id="28513"/>
    <lineage>
        <taxon>Eukaryota</taxon>
        <taxon>Viridiplantae</taxon>
        <taxon>Streptophyta</taxon>
        <taxon>Embryophyta</taxon>
        <taxon>Tracheophyta</taxon>
        <taxon>Spermatophyta</taxon>
        <taxon>Magnoliopsida</taxon>
        <taxon>eudicotyledons</taxon>
        <taxon>Gunneridae</taxon>
        <taxon>Pentapetalae</taxon>
        <taxon>asterids</taxon>
        <taxon>lamiids</taxon>
        <taxon>Lamiales</taxon>
        <taxon>Lamiaceae</taxon>
        <taxon>Nepetoideae</taxon>
        <taxon>Mentheae</taxon>
        <taxon>Salviinae</taxon>
        <taxon>Salvia</taxon>
        <taxon>Salvia subgen. Calosphace</taxon>
    </lineage>
</organism>
<evidence type="ECO:0000313" key="6">
    <source>
        <dbReference type="Proteomes" id="UP001567538"/>
    </source>
</evidence>
<reference evidence="5 6" key="1">
    <citation type="submission" date="2024-06" db="EMBL/GenBank/DDBJ databases">
        <title>A chromosome level genome sequence of Diviner's sage (Salvia divinorum).</title>
        <authorList>
            <person name="Ford S.A."/>
            <person name="Ro D.-K."/>
            <person name="Ness R.W."/>
            <person name="Phillips M.A."/>
        </authorList>
    </citation>
    <scope>NUCLEOTIDE SEQUENCE [LARGE SCALE GENOMIC DNA]</scope>
    <source>
        <strain evidence="5">SAF-2024a</strain>
        <tissue evidence="5">Leaf</tissue>
    </source>
</reference>
<dbReference type="GO" id="GO:0004869">
    <property type="term" value="F:cysteine-type endopeptidase inhibitor activity"/>
    <property type="evidence" value="ECO:0007669"/>
    <property type="project" value="UniProtKB-KW"/>
</dbReference>
<dbReference type="EMBL" id="JBEAFC010000003">
    <property type="protein sequence ID" value="KAL1562157.1"/>
    <property type="molecule type" value="Genomic_DNA"/>
</dbReference>
<evidence type="ECO:0000313" key="5">
    <source>
        <dbReference type="EMBL" id="KAL1562157.1"/>
    </source>
</evidence>
<name>A0ABD1I1A1_SALDI</name>
<feature type="domain" description="Cystatin" evidence="4">
    <location>
        <begin position="31"/>
        <end position="132"/>
    </location>
</feature>
<dbReference type="InterPro" id="IPR018073">
    <property type="entry name" value="Prot_inh_cystat_CS"/>
</dbReference>
<feature type="signal peptide" evidence="3">
    <location>
        <begin position="1"/>
        <end position="26"/>
    </location>
</feature>
<dbReference type="SUPFAM" id="SSF54403">
    <property type="entry name" value="Cystatin/monellin"/>
    <property type="match status" value="1"/>
</dbReference>
<dbReference type="PANTHER" id="PTHR47373">
    <property type="entry name" value="CYSTEINE PROTEINASE INHIBITOR 2"/>
    <property type="match status" value="1"/>
</dbReference>
<evidence type="ECO:0000259" key="4">
    <source>
        <dbReference type="SMART" id="SM00043"/>
    </source>
</evidence>
<protein>
    <submittedName>
        <fullName evidence="5">Cysteine proteinase inhibitor B-like</fullName>
    </submittedName>
</protein>
<dbReference type="Gene3D" id="3.10.450.10">
    <property type="match status" value="1"/>
</dbReference>
<dbReference type="Proteomes" id="UP001567538">
    <property type="component" value="Unassembled WGS sequence"/>
</dbReference>
<accession>A0ABD1I1A1</accession>
<proteinExistence type="predicted"/>
<sequence length="140" mass="15294">MAKSRIPSPPLLLLLLLLAAASSHHAAAVGRKVGGWMRVKNVRDNKEVQELGRYCVREYNSRHMHEANGSSEKLLVFAQVVEAQTQVVSGIKYYLKISAATLGGSGPQETFEAVVVVKPWLHKKDLVDFAPSQPSTTSAK</sequence>
<dbReference type="AlphaFoldDB" id="A0ABD1I1A1"/>
<keyword evidence="3" id="KW-0732">Signal</keyword>
<keyword evidence="2" id="KW-0789">Thiol protease inhibitor</keyword>
<dbReference type="PANTHER" id="PTHR47373:SF1">
    <property type="entry name" value="CYSTEINE PROTEINASE INHIBITOR 2"/>
    <property type="match status" value="1"/>
</dbReference>
<evidence type="ECO:0000256" key="1">
    <source>
        <dbReference type="ARBA" id="ARBA00022690"/>
    </source>
</evidence>
<dbReference type="CDD" id="cd00042">
    <property type="entry name" value="CY"/>
    <property type="match status" value="1"/>
</dbReference>
<dbReference type="InterPro" id="IPR046350">
    <property type="entry name" value="Cystatin_sf"/>
</dbReference>
<comment type="caution">
    <text evidence="5">The sequence shown here is derived from an EMBL/GenBank/DDBJ whole genome shotgun (WGS) entry which is preliminary data.</text>
</comment>
<evidence type="ECO:0000256" key="2">
    <source>
        <dbReference type="ARBA" id="ARBA00022704"/>
    </source>
</evidence>
<dbReference type="Pfam" id="PF16845">
    <property type="entry name" value="SQAPI"/>
    <property type="match status" value="1"/>
</dbReference>
<dbReference type="InterPro" id="IPR000010">
    <property type="entry name" value="Cystatin_dom"/>
</dbReference>